<comment type="caution">
    <text evidence="2">The sequence shown here is derived from an EMBL/GenBank/DDBJ whole genome shotgun (WGS) entry which is preliminary data.</text>
</comment>
<evidence type="ECO:0000313" key="2">
    <source>
        <dbReference type="EMBL" id="KAL3266242.1"/>
    </source>
</evidence>
<dbReference type="Proteomes" id="UP001516400">
    <property type="component" value="Unassembled WGS sequence"/>
</dbReference>
<feature type="region of interest" description="Disordered" evidence="1">
    <location>
        <begin position="104"/>
        <end position="126"/>
    </location>
</feature>
<feature type="compositionally biased region" description="Polar residues" evidence="1">
    <location>
        <begin position="537"/>
        <end position="548"/>
    </location>
</feature>
<feature type="compositionally biased region" description="Low complexity" evidence="1">
    <location>
        <begin position="309"/>
        <end position="321"/>
    </location>
</feature>
<proteinExistence type="predicted"/>
<feature type="compositionally biased region" description="Polar residues" evidence="1">
    <location>
        <begin position="208"/>
        <end position="220"/>
    </location>
</feature>
<accession>A0ABD2MIN5</accession>
<keyword evidence="3" id="KW-1185">Reference proteome</keyword>
<protein>
    <submittedName>
        <fullName evidence="2">Uncharacterized protein</fullName>
    </submittedName>
</protein>
<feature type="region of interest" description="Disordered" evidence="1">
    <location>
        <begin position="301"/>
        <end position="337"/>
    </location>
</feature>
<reference evidence="2 3" key="1">
    <citation type="journal article" date="2021" name="BMC Biol.">
        <title>Horizontally acquired antibacterial genes associated with adaptive radiation of ladybird beetles.</title>
        <authorList>
            <person name="Li H.S."/>
            <person name="Tang X.F."/>
            <person name="Huang Y.H."/>
            <person name="Xu Z.Y."/>
            <person name="Chen M.L."/>
            <person name="Du X.Y."/>
            <person name="Qiu B.Y."/>
            <person name="Chen P.T."/>
            <person name="Zhang W."/>
            <person name="Slipinski A."/>
            <person name="Escalona H.E."/>
            <person name="Waterhouse R.M."/>
            <person name="Zwick A."/>
            <person name="Pang H."/>
        </authorList>
    </citation>
    <scope>NUCLEOTIDE SEQUENCE [LARGE SCALE GENOMIC DNA]</scope>
    <source>
        <strain evidence="2">SYSU2018</strain>
    </source>
</reference>
<feature type="region of interest" description="Disordered" evidence="1">
    <location>
        <begin position="533"/>
        <end position="563"/>
    </location>
</feature>
<feature type="compositionally biased region" description="Polar residues" evidence="1">
    <location>
        <begin position="469"/>
        <end position="491"/>
    </location>
</feature>
<name>A0ABD2MIN5_9CUCU</name>
<feature type="compositionally biased region" description="Basic residues" evidence="1">
    <location>
        <begin position="447"/>
        <end position="457"/>
    </location>
</feature>
<evidence type="ECO:0000256" key="1">
    <source>
        <dbReference type="SAM" id="MobiDB-lite"/>
    </source>
</evidence>
<gene>
    <name evidence="2" type="ORF">HHI36_010423</name>
</gene>
<dbReference type="EMBL" id="JABFTP020000001">
    <property type="protein sequence ID" value="KAL3266242.1"/>
    <property type="molecule type" value="Genomic_DNA"/>
</dbReference>
<feature type="compositionally biased region" description="Polar residues" evidence="1">
    <location>
        <begin position="670"/>
        <end position="682"/>
    </location>
</feature>
<organism evidence="2 3">
    <name type="scientific">Cryptolaemus montrouzieri</name>
    <dbReference type="NCBI Taxonomy" id="559131"/>
    <lineage>
        <taxon>Eukaryota</taxon>
        <taxon>Metazoa</taxon>
        <taxon>Ecdysozoa</taxon>
        <taxon>Arthropoda</taxon>
        <taxon>Hexapoda</taxon>
        <taxon>Insecta</taxon>
        <taxon>Pterygota</taxon>
        <taxon>Neoptera</taxon>
        <taxon>Endopterygota</taxon>
        <taxon>Coleoptera</taxon>
        <taxon>Polyphaga</taxon>
        <taxon>Cucujiformia</taxon>
        <taxon>Coccinelloidea</taxon>
        <taxon>Coccinellidae</taxon>
        <taxon>Scymninae</taxon>
        <taxon>Scymnini</taxon>
        <taxon>Cryptolaemus</taxon>
    </lineage>
</organism>
<feature type="region of interest" description="Disordered" evidence="1">
    <location>
        <begin position="442"/>
        <end position="491"/>
    </location>
</feature>
<feature type="region of interest" description="Disordered" evidence="1">
    <location>
        <begin position="670"/>
        <end position="698"/>
    </location>
</feature>
<feature type="compositionally biased region" description="Low complexity" evidence="1">
    <location>
        <begin position="549"/>
        <end position="561"/>
    </location>
</feature>
<sequence>MSVLSLRKQSTEVISLDQLLKQLSDISWKNSEDNIGEVGIKAETTTTSTTPKITVAPFFTQTTATPSFLNTILSTLQSIGTTSKPSRNKLTTLSPVRFSSTYRAPYLSPPSKATTPTPITTTSTTVRSITTAPRTTTAIPPTTTPSAVDSTPPTPFTSKPAVLSGNEHFSTVFPYFNPDELPLLSILSTERPRRTNALENSTTKKKIPTSQGSKKLQSETSKIEEVTESLEELLKKPIDSIKPKKKLTEQQKKDLETVRQLEKEQAAILKQLSFLTNLNLNGNSGGSSDDLAKKIVNLGKERDSRKIKSSTTSRSTTKPTTSAPPKPSEPPRTKDKAEIDAEATRMKQIENLIKLLNMNGVTPSPNKASTYGTSNDAILASLLKERGIGPTTPKQLAEQIEQLGFFTEALEVTTKPTRKPKSTTQPTRGPLINWLLSAFAPPSTKAPARKSKPKRPRTTTEADLDLLTNEATESTPVATTSPPKKKSVSQNDIQKLIRQLETIQKDPSAAKNFDFATFKNLQNLNSENVQVFMPGSSGVSQRETTKTITRSVTPRSRSTSTIDPLREAHTSKELNRAVRTSTYSPTPVSNSLFDDVDDIVTTQKGRVTLPPVKLRPVNGVSDDAGSVVRGRLLTAAVNVTRALSGFLGSALQGAVRNLARALSGGSLRNVVSSSIPQNSQANTDDDSSTDQYYDDYAE</sequence>
<dbReference type="AlphaFoldDB" id="A0ABD2MIN5"/>
<feature type="compositionally biased region" description="Low complexity" evidence="1">
    <location>
        <begin position="109"/>
        <end position="126"/>
    </location>
</feature>
<feature type="region of interest" description="Disordered" evidence="1">
    <location>
        <begin position="195"/>
        <end position="221"/>
    </location>
</feature>
<evidence type="ECO:0000313" key="3">
    <source>
        <dbReference type="Proteomes" id="UP001516400"/>
    </source>
</evidence>
<feature type="compositionally biased region" description="Acidic residues" evidence="1">
    <location>
        <begin position="683"/>
        <end position="698"/>
    </location>
</feature>